<evidence type="ECO:0000313" key="1">
    <source>
        <dbReference type="EMBL" id="KAI0061122.1"/>
    </source>
</evidence>
<organism evidence="1 2">
    <name type="scientific">Artomyces pyxidatus</name>
    <dbReference type="NCBI Taxonomy" id="48021"/>
    <lineage>
        <taxon>Eukaryota</taxon>
        <taxon>Fungi</taxon>
        <taxon>Dikarya</taxon>
        <taxon>Basidiomycota</taxon>
        <taxon>Agaricomycotina</taxon>
        <taxon>Agaricomycetes</taxon>
        <taxon>Russulales</taxon>
        <taxon>Auriscalpiaceae</taxon>
        <taxon>Artomyces</taxon>
    </lineage>
</organism>
<comment type="caution">
    <text evidence="1">The sequence shown here is derived from an EMBL/GenBank/DDBJ whole genome shotgun (WGS) entry which is preliminary data.</text>
</comment>
<keyword evidence="2" id="KW-1185">Reference proteome</keyword>
<name>A0ACB8SYB9_9AGAM</name>
<reference evidence="1" key="2">
    <citation type="journal article" date="2022" name="New Phytol.">
        <title>Evolutionary transition to the ectomycorrhizal habit in the genomes of a hyperdiverse lineage of mushroom-forming fungi.</title>
        <authorList>
            <person name="Looney B."/>
            <person name="Miyauchi S."/>
            <person name="Morin E."/>
            <person name="Drula E."/>
            <person name="Courty P.E."/>
            <person name="Kohler A."/>
            <person name="Kuo A."/>
            <person name="LaButti K."/>
            <person name="Pangilinan J."/>
            <person name="Lipzen A."/>
            <person name="Riley R."/>
            <person name="Andreopoulos W."/>
            <person name="He G."/>
            <person name="Johnson J."/>
            <person name="Nolan M."/>
            <person name="Tritt A."/>
            <person name="Barry K.W."/>
            <person name="Grigoriev I.V."/>
            <person name="Nagy L.G."/>
            <person name="Hibbett D."/>
            <person name="Henrissat B."/>
            <person name="Matheny P.B."/>
            <person name="Labbe J."/>
            <person name="Martin F.M."/>
        </authorList>
    </citation>
    <scope>NUCLEOTIDE SEQUENCE</scope>
    <source>
        <strain evidence="1">HHB10654</strain>
    </source>
</reference>
<reference evidence="1" key="1">
    <citation type="submission" date="2021-03" db="EMBL/GenBank/DDBJ databases">
        <authorList>
            <consortium name="DOE Joint Genome Institute"/>
            <person name="Ahrendt S."/>
            <person name="Looney B.P."/>
            <person name="Miyauchi S."/>
            <person name="Morin E."/>
            <person name="Drula E."/>
            <person name="Courty P.E."/>
            <person name="Chicoki N."/>
            <person name="Fauchery L."/>
            <person name="Kohler A."/>
            <person name="Kuo A."/>
            <person name="Labutti K."/>
            <person name="Pangilinan J."/>
            <person name="Lipzen A."/>
            <person name="Riley R."/>
            <person name="Andreopoulos W."/>
            <person name="He G."/>
            <person name="Johnson J."/>
            <person name="Barry K.W."/>
            <person name="Grigoriev I.V."/>
            <person name="Nagy L."/>
            <person name="Hibbett D."/>
            <person name="Henrissat B."/>
            <person name="Matheny P.B."/>
            <person name="Labbe J."/>
            <person name="Martin F."/>
        </authorList>
    </citation>
    <scope>NUCLEOTIDE SEQUENCE</scope>
    <source>
        <strain evidence="1">HHB10654</strain>
    </source>
</reference>
<evidence type="ECO:0000313" key="2">
    <source>
        <dbReference type="Proteomes" id="UP000814140"/>
    </source>
</evidence>
<proteinExistence type="predicted"/>
<dbReference type="EMBL" id="MU277214">
    <property type="protein sequence ID" value="KAI0061122.1"/>
    <property type="molecule type" value="Genomic_DNA"/>
</dbReference>
<accession>A0ACB8SYB9</accession>
<dbReference type="Proteomes" id="UP000814140">
    <property type="component" value="Unassembled WGS sequence"/>
</dbReference>
<protein>
    <submittedName>
        <fullName evidence="1">Uncharacterized protein</fullName>
    </submittedName>
</protein>
<gene>
    <name evidence="1" type="ORF">BV25DRAFT_794277</name>
</gene>
<sequence length="473" mass="51003">MPVQSKPHTYQQLALSFAPGRANSAIANKIVRTSFLWNDPFLQHKTMEHYSVHSFNNQQDLVSIKDMTYLQLALYCQYMLDNGYFIIPATAAAIARSWAATTKPNSIPQPTAYTQIPAVQLAMTQGHRSKYPAGSSTSVTSNGGSSTSSRGHSSFGSSPARRYSPGSSSESSGPESSRPRKSSVSSEESTDSGSDGDATDSTASSNGKGAYGLATAAAKDIVGKLQRPSVKAVNVLARELVARSALSAEHAVAIALLAKGLSDTLAKKCPAAVVKAFNDTVRIDALMRVREHWKENGAWAVVEAGCGVYDKLKSQGTISVQFVTCLFMHGMATSEDMHLVVAILLDGPPGYDRVRALYAIIENGDDTLCQPKNAAWMQDFRQRIIARRSDNKYVWGAGGKANLYCKVMENKIRQWFLVQATKCATAQEQALPSPAPVPELSGMELIPRGRPSKRGQRGGRRGLKGRLDALATL</sequence>